<dbReference type="AlphaFoldDB" id="A0A6B0U054"/>
<accession>A0A6B0U054</accession>
<sequence>MRPPSTISLALLSARVSQKRMRLSKWPLITVLPPPSLVTRSLHDEPAKMVRTQARLRRSQILRVRS</sequence>
<name>A0A6B0U054_IXORI</name>
<dbReference type="EMBL" id="GIFC01000067">
    <property type="protein sequence ID" value="MXU82150.1"/>
    <property type="molecule type" value="Transcribed_RNA"/>
</dbReference>
<organism evidence="1">
    <name type="scientific">Ixodes ricinus</name>
    <name type="common">Common tick</name>
    <name type="synonym">Acarus ricinus</name>
    <dbReference type="NCBI Taxonomy" id="34613"/>
    <lineage>
        <taxon>Eukaryota</taxon>
        <taxon>Metazoa</taxon>
        <taxon>Ecdysozoa</taxon>
        <taxon>Arthropoda</taxon>
        <taxon>Chelicerata</taxon>
        <taxon>Arachnida</taxon>
        <taxon>Acari</taxon>
        <taxon>Parasitiformes</taxon>
        <taxon>Ixodida</taxon>
        <taxon>Ixodoidea</taxon>
        <taxon>Ixodidae</taxon>
        <taxon>Ixodinae</taxon>
        <taxon>Ixodes</taxon>
    </lineage>
</organism>
<protein>
    <submittedName>
        <fullName evidence="1">Putative secreted protein</fullName>
    </submittedName>
</protein>
<reference evidence="1" key="1">
    <citation type="submission" date="2019-12" db="EMBL/GenBank/DDBJ databases">
        <title>An insight into the sialome of adult female Ixodes ricinus ticks feeding for 6 days.</title>
        <authorList>
            <person name="Perner J."/>
            <person name="Ribeiro J.M.C."/>
        </authorList>
    </citation>
    <scope>NUCLEOTIDE SEQUENCE</scope>
    <source>
        <strain evidence="1">Semi-engorged</strain>
        <tissue evidence="1">Salivary glands</tissue>
    </source>
</reference>
<proteinExistence type="predicted"/>
<evidence type="ECO:0000313" key="1">
    <source>
        <dbReference type="EMBL" id="MXU82150.1"/>
    </source>
</evidence>